<accession>A0A2T9WPY9</accession>
<keyword evidence="1" id="KW-1133">Transmembrane helix</keyword>
<name>A0A2T9WPY9_NANST</name>
<protein>
    <submittedName>
        <fullName evidence="2">Uncharacterized protein</fullName>
    </submittedName>
</protein>
<keyword evidence="1" id="KW-0812">Transmembrane</keyword>
<evidence type="ECO:0000313" key="2">
    <source>
        <dbReference type="EMBL" id="PVU69881.1"/>
    </source>
</evidence>
<keyword evidence="1" id="KW-0472">Membrane</keyword>
<reference evidence="2 3" key="1">
    <citation type="journal article" date="2015" name="Appl. Environ. Microbiol.">
        <title>Nanoarchaeota, Their Sulfolobales Host, and Nanoarchaeota Virus Distribution across Yellowstone National Park Hot Springs.</title>
        <authorList>
            <person name="Munson-McGee J.H."/>
            <person name="Field E.K."/>
            <person name="Bateson M."/>
            <person name="Rooney C."/>
            <person name="Stepanauskas R."/>
            <person name="Young M.J."/>
        </authorList>
    </citation>
    <scope>NUCLEOTIDE SEQUENCE [LARGE SCALE GENOMIC DNA]</scope>
    <source>
        <strain evidence="2">SCGC AB-777_O03</strain>
    </source>
</reference>
<evidence type="ECO:0000313" key="3">
    <source>
        <dbReference type="Proteomes" id="UP000245908"/>
    </source>
</evidence>
<dbReference type="Proteomes" id="UP000245908">
    <property type="component" value="Unassembled WGS sequence"/>
</dbReference>
<feature type="transmembrane region" description="Helical" evidence="1">
    <location>
        <begin position="60"/>
        <end position="81"/>
    </location>
</feature>
<gene>
    <name evidence="2" type="ORF">DDW05_03245</name>
</gene>
<proteinExistence type="predicted"/>
<feature type="transmembrane region" description="Helical" evidence="1">
    <location>
        <begin position="102"/>
        <end position="126"/>
    </location>
</feature>
<sequence length="420" mass="49015">MMKNYKYLMILTFILNFTNIYSQSNNYIYTWYNESIGTLYLDKQLLESSANILSQYLGPLAPIILENLPYIISFFALLFIFRRFLNIFNSLAPESQKLLISALISLILTYLFWPFVMPILITAFIIKVFRIGKSKLESLKESLSKINPGLGSIFSRTTSDIRNFFNNENKILKDIYKLNRILNHPYIRNLLNSIEKDIETLNNIISQLLIETENKKLTQYRLKVYLLKFSTTYRNAEYKIEQLNRIINTMFSNISLLRRFGNRMFRTNKFTPKYLIELRNIINDLKARLNTTYKEGQKIFAESNGLLTSAEAISRKYANEINNTLNKNPSIAALLSLDSKGALKREIQIIENTTNTIYKNPSISPLEKVEILSKTLNSTKNLSKSLLKLRKFRGNPKRLLKDYKKAINFGKHILKNLKIR</sequence>
<dbReference type="AlphaFoldDB" id="A0A2T9WPY9"/>
<comment type="caution">
    <text evidence="2">The sequence shown here is derived from an EMBL/GenBank/DDBJ whole genome shotgun (WGS) entry which is preliminary data.</text>
</comment>
<evidence type="ECO:0000256" key="1">
    <source>
        <dbReference type="SAM" id="Phobius"/>
    </source>
</evidence>
<dbReference type="EMBL" id="QEFH01000039">
    <property type="protein sequence ID" value="PVU69881.1"/>
    <property type="molecule type" value="Genomic_DNA"/>
</dbReference>
<organism evidence="2 3">
    <name type="scientific">Nanobsidianus stetteri</name>
    <dbReference type="NCBI Taxonomy" id="1294122"/>
    <lineage>
        <taxon>Archaea</taxon>
        <taxon>Nanobdellota</taxon>
        <taxon>Candidatus Nanoarchaeia</taxon>
        <taxon>Nanoarchaeales</taxon>
        <taxon>Nanopusillaceae</taxon>
        <taxon>Candidatus Nanobsidianus</taxon>
    </lineage>
</organism>